<dbReference type="STRING" id="92487.SAMN02745130_01750"/>
<dbReference type="AlphaFoldDB" id="A0A1T4WIN8"/>
<gene>
    <name evidence="2" type="ORF">SAMN02745130_01750</name>
</gene>
<dbReference type="EMBL" id="FUYB01000006">
    <property type="protein sequence ID" value="SKA77172.1"/>
    <property type="molecule type" value="Genomic_DNA"/>
</dbReference>
<dbReference type="OrthoDB" id="4228364at2"/>
<dbReference type="PANTHER" id="PTHR46399:SF8">
    <property type="entry name" value="B30.2_SPRY DOMAIN-CONTAINING PROTEIN"/>
    <property type="match status" value="1"/>
</dbReference>
<accession>A0A1T4WIN8</accession>
<dbReference type="Proteomes" id="UP000190460">
    <property type="component" value="Unassembled WGS sequence"/>
</dbReference>
<evidence type="ECO:0000313" key="3">
    <source>
        <dbReference type="Proteomes" id="UP000190460"/>
    </source>
</evidence>
<dbReference type="Pfam" id="PF02026">
    <property type="entry name" value="RyR"/>
    <property type="match status" value="1"/>
</dbReference>
<protein>
    <submittedName>
        <fullName evidence="2">RyR domain-containing protein</fullName>
    </submittedName>
</protein>
<dbReference type="InterPro" id="IPR003032">
    <property type="entry name" value="Ryanodine_rcpt"/>
</dbReference>
<proteinExistence type="predicted"/>
<evidence type="ECO:0000259" key="1">
    <source>
        <dbReference type="Pfam" id="PF02026"/>
    </source>
</evidence>
<dbReference type="PANTHER" id="PTHR46399">
    <property type="entry name" value="B30.2/SPRY DOMAIN-CONTAINING PROTEIN"/>
    <property type="match status" value="1"/>
</dbReference>
<dbReference type="Gene3D" id="6.20.350.10">
    <property type="match status" value="1"/>
</dbReference>
<dbReference type="GO" id="GO:0005219">
    <property type="term" value="F:ryanodine-sensitive calcium-release channel activity"/>
    <property type="evidence" value="ECO:0007669"/>
    <property type="project" value="TreeGrafter"/>
</dbReference>
<name>A0A1T4WIN8_9GAMM</name>
<organism evidence="2 3">
    <name type="scientific">Thiothrix eikelboomii</name>
    <dbReference type="NCBI Taxonomy" id="92487"/>
    <lineage>
        <taxon>Bacteria</taxon>
        <taxon>Pseudomonadati</taxon>
        <taxon>Pseudomonadota</taxon>
        <taxon>Gammaproteobacteria</taxon>
        <taxon>Thiotrichales</taxon>
        <taxon>Thiotrichaceae</taxon>
        <taxon>Thiothrix</taxon>
    </lineage>
</organism>
<reference evidence="3" key="1">
    <citation type="submission" date="2017-02" db="EMBL/GenBank/DDBJ databases">
        <authorList>
            <person name="Varghese N."/>
            <person name="Submissions S."/>
        </authorList>
    </citation>
    <scope>NUCLEOTIDE SEQUENCE [LARGE SCALE GENOMIC DNA]</scope>
    <source>
        <strain evidence="3">ATCC 49788</strain>
    </source>
</reference>
<dbReference type="GO" id="GO:0014808">
    <property type="term" value="P:release of sequestered calcium ion into cytosol by sarcoplasmic reticulum"/>
    <property type="evidence" value="ECO:0007669"/>
    <property type="project" value="TreeGrafter"/>
</dbReference>
<feature type="domain" description="Ryanodine receptor Ryr" evidence="1">
    <location>
        <begin position="7"/>
        <end position="97"/>
    </location>
</feature>
<dbReference type="InterPro" id="IPR015925">
    <property type="entry name" value="Ryanodine_IP3_receptor"/>
</dbReference>
<evidence type="ECO:0000313" key="2">
    <source>
        <dbReference type="EMBL" id="SKA77172.1"/>
    </source>
</evidence>
<keyword evidence="3" id="KW-1185">Reference proteome</keyword>
<sequence>MLEFCMYQPEPIDTSKVILPKVLEELLELLSYNTHEVWAQHRLQEGWVYGEERDDKNKRHPCLIPYEDLSETEKAYDRNTAREVLKVIMALGFKIEKTKDSDSQ</sequence>
<dbReference type="GO" id="GO:0034704">
    <property type="term" value="C:calcium channel complex"/>
    <property type="evidence" value="ECO:0007669"/>
    <property type="project" value="TreeGrafter"/>
</dbReference>